<dbReference type="InterPro" id="IPR038765">
    <property type="entry name" value="Papain-like_cys_pep_sf"/>
</dbReference>
<name>A0A8S5RXK3_9CAUD</name>
<organism evidence="1">
    <name type="scientific">Myoviridae sp. ctLYR7</name>
    <dbReference type="NCBI Taxonomy" id="2827679"/>
    <lineage>
        <taxon>Viruses</taxon>
        <taxon>Duplodnaviria</taxon>
        <taxon>Heunggongvirae</taxon>
        <taxon>Uroviricota</taxon>
        <taxon>Caudoviricetes</taxon>
    </lineage>
</organism>
<evidence type="ECO:0000313" key="1">
    <source>
        <dbReference type="EMBL" id="DAF43295.1"/>
    </source>
</evidence>
<accession>A0A8S5RXK3</accession>
<sequence>MDNRIVLALYKGNRSGKWYSPSVLQARLGDWLIRTFTRSPYSHCEIAVAVGNDQYDCYSASLRDGGVRKKTMPLPADKWDLIPINQLDAYIDVLNYFAQTRGKPYDLIGACGVVLGIKGSLKKWFCSEWCAAALGVQYPDRYSPQALADWFRQPE</sequence>
<proteinExistence type="predicted"/>
<reference evidence="1" key="1">
    <citation type="journal article" date="2021" name="Proc. Natl. Acad. Sci. U.S.A.">
        <title>A Catalog of Tens of Thousands of Viruses from Human Metagenomes Reveals Hidden Associations with Chronic Diseases.</title>
        <authorList>
            <person name="Tisza M.J."/>
            <person name="Buck C.B."/>
        </authorList>
    </citation>
    <scope>NUCLEOTIDE SEQUENCE</scope>
    <source>
        <strain evidence="1">CtLYR7</strain>
    </source>
</reference>
<dbReference type="EMBL" id="BK032502">
    <property type="protein sequence ID" value="DAF43295.1"/>
    <property type="molecule type" value="Genomic_DNA"/>
</dbReference>
<dbReference type="Gene3D" id="3.90.1720.10">
    <property type="entry name" value="endopeptidase domain like (from Nostoc punctiforme)"/>
    <property type="match status" value="1"/>
</dbReference>
<dbReference type="SUPFAM" id="SSF54001">
    <property type="entry name" value="Cysteine proteinases"/>
    <property type="match status" value="1"/>
</dbReference>
<dbReference type="GO" id="GO:0001897">
    <property type="term" value="P:symbiont-mediated cytolysis of host cell"/>
    <property type="evidence" value="ECO:0007669"/>
    <property type="project" value="UniProtKB-ARBA"/>
</dbReference>
<protein>
    <submittedName>
        <fullName evidence="1">Cysteine peptidase</fullName>
    </submittedName>
</protein>